<dbReference type="InParanoid" id="A0A401GHD1"/>
<organism evidence="2 3">
    <name type="scientific">Sparassis crispa</name>
    <dbReference type="NCBI Taxonomy" id="139825"/>
    <lineage>
        <taxon>Eukaryota</taxon>
        <taxon>Fungi</taxon>
        <taxon>Dikarya</taxon>
        <taxon>Basidiomycota</taxon>
        <taxon>Agaricomycotina</taxon>
        <taxon>Agaricomycetes</taxon>
        <taxon>Polyporales</taxon>
        <taxon>Sparassidaceae</taxon>
        <taxon>Sparassis</taxon>
    </lineage>
</organism>
<reference evidence="2 3" key="1">
    <citation type="journal article" date="2018" name="Sci. Rep.">
        <title>Genome sequence of the cauliflower mushroom Sparassis crispa (Hanabiratake) and its association with beneficial usage.</title>
        <authorList>
            <person name="Kiyama R."/>
            <person name="Furutani Y."/>
            <person name="Kawaguchi K."/>
            <person name="Nakanishi T."/>
        </authorList>
    </citation>
    <scope>NUCLEOTIDE SEQUENCE [LARGE SCALE GENOMIC DNA]</scope>
</reference>
<dbReference type="Proteomes" id="UP000287166">
    <property type="component" value="Unassembled WGS sequence"/>
</dbReference>
<protein>
    <submittedName>
        <fullName evidence="2">Uncharacterized protein</fullName>
    </submittedName>
</protein>
<accession>A0A401GHD1</accession>
<name>A0A401GHD1_9APHY</name>
<feature type="region of interest" description="Disordered" evidence="1">
    <location>
        <begin position="128"/>
        <end position="148"/>
    </location>
</feature>
<feature type="region of interest" description="Disordered" evidence="1">
    <location>
        <begin position="1"/>
        <end position="34"/>
    </location>
</feature>
<keyword evidence="3" id="KW-1185">Reference proteome</keyword>
<evidence type="ECO:0000256" key="1">
    <source>
        <dbReference type="SAM" id="MobiDB-lite"/>
    </source>
</evidence>
<dbReference type="EMBL" id="BFAD01000003">
    <property type="protein sequence ID" value="GBE81614.1"/>
    <property type="molecule type" value="Genomic_DNA"/>
</dbReference>
<evidence type="ECO:0000313" key="3">
    <source>
        <dbReference type="Proteomes" id="UP000287166"/>
    </source>
</evidence>
<dbReference type="AlphaFoldDB" id="A0A401GHD1"/>
<dbReference type="GeneID" id="38778531"/>
<comment type="caution">
    <text evidence="2">The sequence shown here is derived from an EMBL/GenBank/DDBJ whole genome shotgun (WGS) entry which is preliminary data.</text>
</comment>
<evidence type="ECO:0000313" key="2">
    <source>
        <dbReference type="EMBL" id="GBE81614.1"/>
    </source>
</evidence>
<gene>
    <name evidence="2" type="ORF">SCP_0313430</name>
</gene>
<sequence>MPSPSAPSRLRFFAPPYPTYHRKRTKSDDTKLPPSNVISLLRRNPCPGGCCGTSSQAGPPYSVTVPLVLLPHTFLGTNNEHHVTVIIVKFRRDDADVVGSATHSRGSVSHCAVQWRASAIFRGTDRLVSESRHVDPSSSPPTARVSRL</sequence>
<proteinExistence type="predicted"/>
<dbReference type="RefSeq" id="XP_027612527.1">
    <property type="nucleotide sequence ID" value="XM_027756726.1"/>
</dbReference>